<keyword evidence="3 6" id="KW-1133">Transmembrane helix</keyword>
<feature type="compositionally biased region" description="Low complexity" evidence="5">
    <location>
        <begin position="232"/>
        <end position="256"/>
    </location>
</feature>
<feature type="transmembrane region" description="Helical" evidence="6">
    <location>
        <begin position="571"/>
        <end position="597"/>
    </location>
</feature>
<reference evidence="8" key="1">
    <citation type="submission" date="2011-02" db="EMBL/GenBank/DDBJ databases">
        <title>The Genome Sequence of Capsaspora owczarzaki ATCC 30864.</title>
        <authorList>
            <person name="Russ C."/>
            <person name="Cuomo C."/>
            <person name="Burger G."/>
            <person name="Gray M.W."/>
            <person name="Holland P.W.H."/>
            <person name="King N."/>
            <person name="Lang F.B.F."/>
            <person name="Roger A.J."/>
            <person name="Ruiz-Trillo I."/>
            <person name="Young S.K."/>
            <person name="Zeng Q."/>
            <person name="Gargeya S."/>
            <person name="Alvarado L."/>
            <person name="Berlin A."/>
            <person name="Chapman S.B."/>
            <person name="Chen Z."/>
            <person name="Freedman E."/>
            <person name="Gellesch M."/>
            <person name="Goldberg J."/>
            <person name="Griggs A."/>
            <person name="Gujja S."/>
            <person name="Heilman E."/>
            <person name="Heiman D."/>
            <person name="Howarth C."/>
            <person name="Mehta T."/>
            <person name="Neiman D."/>
            <person name="Pearson M."/>
            <person name="Roberts A."/>
            <person name="Saif S."/>
            <person name="Shea T."/>
            <person name="Shenoy N."/>
            <person name="Sisk P."/>
            <person name="Stolte C."/>
            <person name="Sykes S."/>
            <person name="White J."/>
            <person name="Yandava C."/>
            <person name="Haas B."/>
            <person name="Nusbaum C."/>
            <person name="Birren B."/>
        </authorList>
    </citation>
    <scope>NUCLEOTIDE SEQUENCE</scope>
    <source>
        <strain evidence="8">ATCC 30864</strain>
    </source>
</reference>
<feature type="transmembrane region" description="Helical" evidence="6">
    <location>
        <begin position="421"/>
        <end position="447"/>
    </location>
</feature>
<evidence type="ECO:0000256" key="2">
    <source>
        <dbReference type="ARBA" id="ARBA00022692"/>
    </source>
</evidence>
<gene>
    <name evidence="7" type="ORF">CAOG_004552</name>
</gene>
<keyword evidence="2 6" id="KW-0812">Transmembrane</keyword>
<evidence type="ECO:0000256" key="6">
    <source>
        <dbReference type="SAM" id="Phobius"/>
    </source>
</evidence>
<accession>A0A0D2X373</accession>
<dbReference type="InParanoid" id="A0A0D2X373"/>
<evidence type="ECO:0000256" key="3">
    <source>
        <dbReference type="ARBA" id="ARBA00022989"/>
    </source>
</evidence>
<dbReference type="FunCoup" id="A0A0D2X373">
    <property type="interactions" value="2"/>
</dbReference>
<keyword evidence="4 6" id="KW-0472">Membrane</keyword>
<feature type="compositionally biased region" description="Low complexity" evidence="5">
    <location>
        <begin position="42"/>
        <end position="56"/>
    </location>
</feature>
<proteinExistence type="predicted"/>
<keyword evidence="8" id="KW-1185">Reference proteome</keyword>
<dbReference type="GO" id="GO:0016020">
    <property type="term" value="C:membrane"/>
    <property type="evidence" value="ECO:0007669"/>
    <property type="project" value="UniProtKB-SubCell"/>
</dbReference>
<sequence length="864" mass="90218">MTQNASASEKKDLAAVSSDASTATPSSGAPSGTWFSRRNKSASDAGANTATATGKAQHYNAVPTAKELGASSLSHSLLPSWHKKPKREPSSAQNALMPDTSSSSISTDNNNNNTNNKTAAAATEQEQAAWAARSAERLAMLEDAQCYAYACLVAVLLPYQAAPESEANSHDIAHGGEREGQRAADQTDDMIDMQPIPGTPSNTTAHAIPTAGSAGGAASTLVASSSLSSLASSSSSSSSPLAESDPLLSQSSSQSPSHEEHVVAKLELTHSTPKGVPLIDATRNARSLAVVSDNKFSRRFLDGLCERLKLPRGTHAGVQQVLSDRTLTPELCAAMLLHPDKPHIPWVVCQDLVEFSIQSGEYDSRARVLLRKVAAALSVAWPSMVEYEDMMASDLLRVRTLTPEEEAEREARAKKQKMRKWALMGLAAVGGGVLIGLTAGLAAPLIAAGAGAVVGTSGAAFLASAGGVALVGTLFGAAGAGLTGFKMKTRIGGLKEFAFAPISTGGRMHVVITVTGWLATEEATYQAPWASLDDVGEQYTVEWEHQKLVDLGKALSNLIKDQVVGYAAQQILLHTALAGMLVALAWPAALVSAAGLIDNPWAVATNRAEGESTVHAHHTQFGRIGFFSVFLAVRADFQCLILPECGIALANALQARLQGCRPVSLIGFSLGARAILKCLEELASRKVPIHGLIEDVYLFGAAVPGDPLQWQLAKSVVAGRFVNGYSRGDWLLTFLYRAASAQLSIAGIAPVEVEGIENVDLSDLIVSHTKYPEQMHKVLARVGLNTSPVQAGPSESDDVGSATMPPAAASETSAVGEASAALPDPSSTAELSMPSRAPPVTPLAAETPASASQEPTRAPDLPPL</sequence>
<dbReference type="InterPro" id="IPR007941">
    <property type="entry name" value="DUF726"/>
</dbReference>
<dbReference type="PANTHER" id="PTHR17920:SF3">
    <property type="entry name" value="TRANSMEMBRANE AND COILED-COIL DOMAIN-CONTAINING PROTEIN 4"/>
    <property type="match status" value="1"/>
</dbReference>
<feature type="compositionally biased region" description="Low complexity" evidence="5">
    <location>
        <begin position="14"/>
        <end position="33"/>
    </location>
</feature>
<evidence type="ECO:0000256" key="4">
    <source>
        <dbReference type="ARBA" id="ARBA00023136"/>
    </source>
</evidence>
<feature type="region of interest" description="Disordered" evidence="5">
    <location>
        <begin position="190"/>
        <end position="215"/>
    </location>
</feature>
<evidence type="ECO:0000313" key="7">
    <source>
        <dbReference type="EMBL" id="KJE93809.1"/>
    </source>
</evidence>
<dbReference type="Proteomes" id="UP000008743">
    <property type="component" value="Unassembled WGS sequence"/>
</dbReference>
<dbReference type="EMBL" id="KE346366">
    <property type="protein sequence ID" value="KJE93809.1"/>
    <property type="molecule type" value="Genomic_DNA"/>
</dbReference>
<comment type="subcellular location">
    <subcellularLocation>
        <location evidence="1">Membrane</location>
        <topology evidence="1">Multi-pass membrane protein</topology>
    </subcellularLocation>
</comment>
<dbReference type="PhylomeDB" id="A0A0D2X373"/>
<feature type="region of interest" description="Disordered" evidence="5">
    <location>
        <begin position="76"/>
        <end position="116"/>
    </location>
</feature>
<evidence type="ECO:0008006" key="9">
    <source>
        <dbReference type="Google" id="ProtNLM"/>
    </source>
</evidence>
<dbReference type="OrthoDB" id="277931at2759"/>
<feature type="transmembrane region" description="Helical" evidence="6">
    <location>
        <begin position="459"/>
        <end position="485"/>
    </location>
</feature>
<evidence type="ECO:0000256" key="1">
    <source>
        <dbReference type="ARBA" id="ARBA00004141"/>
    </source>
</evidence>
<protein>
    <recommendedName>
        <fullName evidence="9">Transmembrane and coiled-coil domain-containing protein 4</fullName>
    </recommendedName>
</protein>
<feature type="compositionally biased region" description="Low complexity" evidence="5">
    <location>
        <begin position="100"/>
        <end position="116"/>
    </location>
</feature>
<dbReference type="AlphaFoldDB" id="A0A0D2X373"/>
<dbReference type="Pfam" id="PF05277">
    <property type="entry name" value="DUF726"/>
    <property type="match status" value="2"/>
</dbReference>
<feature type="region of interest" description="Disordered" evidence="5">
    <location>
        <begin position="788"/>
        <end position="864"/>
    </location>
</feature>
<feature type="region of interest" description="Disordered" evidence="5">
    <location>
        <begin position="1"/>
        <end position="63"/>
    </location>
</feature>
<feature type="region of interest" description="Disordered" evidence="5">
    <location>
        <begin position="232"/>
        <end position="262"/>
    </location>
</feature>
<evidence type="ECO:0000313" key="8">
    <source>
        <dbReference type="Proteomes" id="UP000008743"/>
    </source>
</evidence>
<dbReference type="PANTHER" id="PTHR17920">
    <property type="entry name" value="TRANSMEMBRANE AND COILED-COIL DOMAIN-CONTAINING PROTEIN 4 TMCO4"/>
    <property type="match status" value="1"/>
</dbReference>
<organism evidence="7 8">
    <name type="scientific">Capsaspora owczarzaki (strain ATCC 30864)</name>
    <dbReference type="NCBI Taxonomy" id="595528"/>
    <lineage>
        <taxon>Eukaryota</taxon>
        <taxon>Filasterea</taxon>
        <taxon>Capsaspora</taxon>
    </lineage>
</organism>
<evidence type="ECO:0000256" key="5">
    <source>
        <dbReference type="SAM" id="MobiDB-lite"/>
    </source>
</evidence>
<name>A0A0D2X373_CAPO3</name>